<evidence type="ECO:0000256" key="4">
    <source>
        <dbReference type="ARBA" id="ARBA00022643"/>
    </source>
</evidence>
<feature type="binding site" evidence="8">
    <location>
        <begin position="321"/>
        <end position="322"/>
    </location>
    <ligand>
        <name>FMN</name>
        <dbReference type="ChEBI" id="CHEBI:58210"/>
    </ligand>
</feature>
<evidence type="ECO:0000256" key="8">
    <source>
        <dbReference type="PIRSR" id="PIRSR000138-2"/>
    </source>
</evidence>
<keyword evidence="5" id="KW-0560">Oxidoreductase</keyword>
<feature type="binding site" evidence="8">
    <location>
        <position position="166"/>
    </location>
    <ligand>
        <name>FMN</name>
        <dbReference type="ChEBI" id="CHEBI:58210"/>
    </ligand>
</feature>
<dbReference type="GO" id="GO:0010181">
    <property type="term" value="F:FMN binding"/>
    <property type="evidence" value="ECO:0007669"/>
    <property type="project" value="InterPro"/>
</dbReference>
<feature type="binding site" evidence="8">
    <location>
        <position position="175"/>
    </location>
    <ligand>
        <name>glyoxylate</name>
        <dbReference type="ChEBI" id="CHEBI:36655"/>
    </ligand>
</feature>
<dbReference type="FunFam" id="3.20.20.70:FF:000056">
    <property type="entry name" value="hydroxyacid oxidase 2"/>
    <property type="match status" value="1"/>
</dbReference>
<dbReference type="PROSITE" id="PS00557">
    <property type="entry name" value="FMN_HYDROXY_ACID_DH_1"/>
    <property type="match status" value="1"/>
</dbReference>
<comment type="subcellular location">
    <subcellularLocation>
        <location evidence="2">Plastid</location>
        <location evidence="2">Chloroplast</location>
    </subcellularLocation>
</comment>
<gene>
    <name evidence="10" type="primary">GLO3</name>
    <name evidence="10" type="ORF">F1559_004634</name>
</gene>
<evidence type="ECO:0000313" key="10">
    <source>
        <dbReference type="EMBL" id="KAF6003983.1"/>
    </source>
</evidence>
<comment type="similarity">
    <text evidence="6">Belongs to the FMN-dependent alpha-hydroxy acid dehydrogenase family.</text>
</comment>
<evidence type="ECO:0000256" key="3">
    <source>
        <dbReference type="ARBA" id="ARBA00022630"/>
    </source>
</evidence>
<dbReference type="AlphaFoldDB" id="A0A7J7ILK6"/>
<dbReference type="InterPro" id="IPR012133">
    <property type="entry name" value="Alpha-hydoxy_acid_DH_FMN"/>
</dbReference>
<dbReference type="InterPro" id="IPR000262">
    <property type="entry name" value="FMN-dep_DH"/>
</dbReference>
<evidence type="ECO:0000256" key="2">
    <source>
        <dbReference type="ARBA" id="ARBA00004229"/>
    </source>
</evidence>
<organism evidence="10 11">
    <name type="scientific">Cyanidiococcus yangmingshanensis</name>
    <dbReference type="NCBI Taxonomy" id="2690220"/>
    <lineage>
        <taxon>Eukaryota</taxon>
        <taxon>Rhodophyta</taxon>
        <taxon>Bangiophyceae</taxon>
        <taxon>Cyanidiales</taxon>
        <taxon>Cyanidiaceae</taxon>
        <taxon>Cyanidiococcus</taxon>
    </lineage>
</organism>
<dbReference type="Gene3D" id="3.20.20.70">
    <property type="entry name" value="Aldolase class I"/>
    <property type="match status" value="1"/>
</dbReference>
<sequence>MVEKPAVNPAAQPLNLAEYHLLAKAKLPAMVYGYYASGADDEQTLRDNEDAFRRLRFRPRVLIDVSRVDMTKQVMGIDLSFPLMVAPTAMQRMAHPEGELATARAVARIGTVMGLSSWATTSLEDVAAHVPGLPKFFQLYVYKDRAITERLVRRAERAGFRAIALTVDTPQLGRREADIRNQFQLPPHLSLANFSDMKDFAEVKGGAGASGLASYVASLIDASLNWNDIAWLKSITRLPILLKGVVTAEDAQRALQYGADGIWVSNHGARQLDGVTATVDCLEEVVQAARGRIPVFIDSGVRRGTDVLKALALGADAVLIGRPIVWGLAVDGEEGVYRLLSLLKDEFKLAMQLCGCQKVSDIRRELVVRDAFAPYDVRQMLSVKMPSKL</sequence>
<evidence type="ECO:0000256" key="6">
    <source>
        <dbReference type="ARBA" id="ARBA00024042"/>
    </source>
</evidence>
<dbReference type="PROSITE" id="PS51349">
    <property type="entry name" value="FMN_HYDROXY_ACID_DH_2"/>
    <property type="match status" value="1"/>
</dbReference>
<comment type="cofactor">
    <cofactor evidence="1">
        <name>FMN</name>
        <dbReference type="ChEBI" id="CHEBI:58210"/>
    </cofactor>
</comment>
<feature type="binding site" evidence="8">
    <location>
        <position position="270"/>
    </location>
    <ligand>
        <name>glyoxylate</name>
        <dbReference type="ChEBI" id="CHEBI:36655"/>
    </ligand>
</feature>
<dbReference type="InterPro" id="IPR008259">
    <property type="entry name" value="FMN_hydac_DH_AS"/>
</dbReference>
<accession>A0A7J7ILK6</accession>
<feature type="binding site" evidence="8">
    <location>
        <position position="138"/>
    </location>
    <ligand>
        <name>FMN</name>
        <dbReference type="ChEBI" id="CHEBI:58210"/>
    </ligand>
</feature>
<proteinExistence type="inferred from homology"/>
<feature type="active site" description="Proton acceptor" evidence="7">
    <location>
        <position position="267"/>
    </location>
</feature>
<dbReference type="OrthoDB" id="25826at2759"/>
<dbReference type="InterPro" id="IPR013785">
    <property type="entry name" value="Aldolase_TIM"/>
</dbReference>
<evidence type="ECO:0000256" key="7">
    <source>
        <dbReference type="PIRSR" id="PIRSR000138-1"/>
    </source>
</evidence>
<dbReference type="Proteomes" id="UP000530660">
    <property type="component" value="Unassembled WGS sequence"/>
</dbReference>
<dbReference type="PANTHER" id="PTHR10578:SF107">
    <property type="entry name" value="2-HYDROXYACID OXIDASE 1"/>
    <property type="match status" value="1"/>
</dbReference>
<protein>
    <submittedName>
        <fullName evidence="10">Glyoxalase</fullName>
    </submittedName>
</protein>
<dbReference type="GO" id="GO:0016491">
    <property type="term" value="F:oxidoreductase activity"/>
    <property type="evidence" value="ECO:0007669"/>
    <property type="project" value="UniProtKB-KW"/>
</dbReference>
<dbReference type="GO" id="GO:0009507">
    <property type="term" value="C:chloroplast"/>
    <property type="evidence" value="ECO:0007669"/>
    <property type="project" value="UniProtKB-SubCell"/>
</dbReference>
<evidence type="ECO:0000313" key="11">
    <source>
        <dbReference type="Proteomes" id="UP000530660"/>
    </source>
</evidence>
<evidence type="ECO:0000256" key="1">
    <source>
        <dbReference type="ARBA" id="ARBA00001917"/>
    </source>
</evidence>
<feature type="binding site" evidence="8">
    <location>
        <position position="140"/>
    </location>
    <ligand>
        <name>glyoxylate</name>
        <dbReference type="ChEBI" id="CHEBI:36655"/>
    </ligand>
</feature>
<keyword evidence="3 8" id="KW-0285">Flavoprotein</keyword>
<evidence type="ECO:0000256" key="5">
    <source>
        <dbReference type="ARBA" id="ARBA00023002"/>
    </source>
</evidence>
<name>A0A7J7ILK6_9RHOD</name>
<keyword evidence="4 8" id="KW-0288">FMN</keyword>
<dbReference type="SUPFAM" id="SSF51395">
    <property type="entry name" value="FMN-linked oxidoreductases"/>
    <property type="match status" value="1"/>
</dbReference>
<feature type="binding site" evidence="8">
    <location>
        <position position="34"/>
    </location>
    <ligand>
        <name>glyoxylate</name>
        <dbReference type="ChEBI" id="CHEBI:36655"/>
    </ligand>
</feature>
<feature type="binding site" evidence="8">
    <location>
        <position position="243"/>
    </location>
    <ligand>
        <name>FMN</name>
        <dbReference type="ChEBI" id="CHEBI:58210"/>
    </ligand>
</feature>
<dbReference type="Pfam" id="PF01070">
    <property type="entry name" value="FMN_dh"/>
    <property type="match status" value="1"/>
</dbReference>
<feature type="binding site" evidence="8">
    <location>
        <position position="265"/>
    </location>
    <ligand>
        <name>FMN</name>
        <dbReference type="ChEBI" id="CHEBI:58210"/>
    </ligand>
</feature>
<keyword evidence="11" id="KW-1185">Reference proteome</keyword>
<dbReference type="PANTHER" id="PTHR10578">
    <property type="entry name" value="S -2-HYDROXY-ACID OXIDASE-RELATED"/>
    <property type="match status" value="1"/>
</dbReference>
<dbReference type="CDD" id="cd02809">
    <property type="entry name" value="alpha_hydroxyacid_oxid_FMN"/>
    <property type="match status" value="1"/>
</dbReference>
<feature type="binding site" evidence="8">
    <location>
        <position position="267"/>
    </location>
    <ligand>
        <name>glyoxylate</name>
        <dbReference type="ChEBI" id="CHEBI:36655"/>
    </ligand>
</feature>
<feature type="binding site" evidence="8">
    <location>
        <begin position="87"/>
        <end position="89"/>
    </location>
    <ligand>
        <name>FMN</name>
        <dbReference type="ChEBI" id="CHEBI:58210"/>
    </ligand>
</feature>
<feature type="binding site" evidence="8">
    <location>
        <begin position="298"/>
        <end position="302"/>
    </location>
    <ligand>
        <name>FMN</name>
        <dbReference type="ChEBI" id="CHEBI:58210"/>
    </ligand>
</feature>
<reference evidence="10 11" key="1">
    <citation type="journal article" date="2020" name="J. Phycol.">
        <title>Comparative genome analysis reveals Cyanidiococcus gen. nov., a new extremophilic red algal genus sister to Cyanidioschyzon (Cyanidioschyzonaceae, Rhodophyta).</title>
        <authorList>
            <person name="Liu S.-L."/>
            <person name="Chiang Y.-R."/>
            <person name="Yoon H.S."/>
            <person name="Fu H.-Y."/>
        </authorList>
    </citation>
    <scope>NUCLEOTIDE SEQUENCE [LARGE SCALE GENOMIC DNA]</scope>
    <source>
        <strain evidence="10 11">THAL066</strain>
    </source>
</reference>
<feature type="binding site" evidence="8">
    <location>
        <position position="116"/>
    </location>
    <ligand>
        <name>FMN</name>
        <dbReference type="ChEBI" id="CHEBI:58210"/>
    </ligand>
</feature>
<comment type="caution">
    <text evidence="10">The sequence shown here is derived from an EMBL/GenBank/DDBJ whole genome shotgun (WGS) entry which is preliminary data.</text>
</comment>
<feature type="domain" description="FMN hydroxy acid dehydrogenase" evidence="9">
    <location>
        <begin position="8"/>
        <end position="372"/>
    </location>
</feature>
<dbReference type="PIRSF" id="PIRSF000138">
    <property type="entry name" value="Al-hdrx_acd_dh"/>
    <property type="match status" value="1"/>
</dbReference>
<dbReference type="InterPro" id="IPR037396">
    <property type="entry name" value="FMN_HAD"/>
</dbReference>
<evidence type="ECO:0000259" key="9">
    <source>
        <dbReference type="PROSITE" id="PS51349"/>
    </source>
</evidence>
<dbReference type="EMBL" id="VWRR01000005">
    <property type="protein sequence ID" value="KAF6003983.1"/>
    <property type="molecule type" value="Genomic_DNA"/>
</dbReference>